<dbReference type="EMBL" id="BQNB010009377">
    <property type="protein sequence ID" value="GJS62685.1"/>
    <property type="molecule type" value="Genomic_DNA"/>
</dbReference>
<comment type="caution">
    <text evidence="3">The sequence shown here is derived from an EMBL/GenBank/DDBJ whole genome shotgun (WGS) entry which is preliminary data.</text>
</comment>
<evidence type="ECO:0000313" key="3">
    <source>
        <dbReference type="EMBL" id="GJT57100.1"/>
    </source>
</evidence>
<reference evidence="3" key="2">
    <citation type="submission" date="2022-01" db="EMBL/GenBank/DDBJ databases">
        <authorList>
            <person name="Yamashiro T."/>
            <person name="Shiraishi A."/>
            <person name="Satake H."/>
            <person name="Nakayama K."/>
        </authorList>
    </citation>
    <scope>NUCLEOTIDE SEQUENCE</scope>
</reference>
<evidence type="ECO:0000256" key="1">
    <source>
        <dbReference type="SAM" id="MobiDB-lite"/>
    </source>
</evidence>
<dbReference type="Proteomes" id="UP001151760">
    <property type="component" value="Unassembled WGS sequence"/>
</dbReference>
<keyword evidence="4" id="KW-1185">Reference proteome</keyword>
<accession>A0ABQ5F1I1</accession>
<sequence length="145" mass="17129">MVTYLRKLMEMQSFHEIINYLGAKLPSRCSHYSMSRVFSGKESRSNRLTGKKILKDKQWSKRRQYPKQGRNIAKAEPSVQEERQGAEKEVIMKMPLDKGKKKIEEEESDTESEDINESEKKLEMLAHDEVECKKGAKYWESRRKK</sequence>
<proteinExistence type="predicted"/>
<organism evidence="3 4">
    <name type="scientific">Tanacetum coccineum</name>
    <dbReference type="NCBI Taxonomy" id="301880"/>
    <lineage>
        <taxon>Eukaryota</taxon>
        <taxon>Viridiplantae</taxon>
        <taxon>Streptophyta</taxon>
        <taxon>Embryophyta</taxon>
        <taxon>Tracheophyta</taxon>
        <taxon>Spermatophyta</taxon>
        <taxon>Magnoliopsida</taxon>
        <taxon>eudicotyledons</taxon>
        <taxon>Gunneridae</taxon>
        <taxon>Pentapetalae</taxon>
        <taxon>asterids</taxon>
        <taxon>campanulids</taxon>
        <taxon>Asterales</taxon>
        <taxon>Asteraceae</taxon>
        <taxon>Asteroideae</taxon>
        <taxon>Anthemideae</taxon>
        <taxon>Anthemidinae</taxon>
        <taxon>Tanacetum</taxon>
    </lineage>
</organism>
<feature type="region of interest" description="Disordered" evidence="1">
    <location>
        <begin position="60"/>
        <end position="127"/>
    </location>
</feature>
<feature type="compositionally biased region" description="Basic and acidic residues" evidence="1">
    <location>
        <begin position="117"/>
        <end position="127"/>
    </location>
</feature>
<gene>
    <name evidence="2" type="ORF">Tco_0657469</name>
    <name evidence="3" type="ORF">Tco_0992154</name>
</gene>
<evidence type="ECO:0000313" key="2">
    <source>
        <dbReference type="EMBL" id="GJS62685.1"/>
    </source>
</evidence>
<feature type="compositionally biased region" description="Basic and acidic residues" evidence="1">
    <location>
        <begin position="80"/>
        <end position="104"/>
    </location>
</feature>
<name>A0ABQ5F1I1_9ASTR</name>
<evidence type="ECO:0000313" key="4">
    <source>
        <dbReference type="Proteomes" id="UP001151760"/>
    </source>
</evidence>
<feature type="compositionally biased region" description="Acidic residues" evidence="1">
    <location>
        <begin position="105"/>
        <end position="116"/>
    </location>
</feature>
<reference evidence="3" key="1">
    <citation type="journal article" date="2022" name="Int. J. Mol. Sci.">
        <title>Draft Genome of Tanacetum Coccineum: Genomic Comparison of Closely Related Tanacetum-Family Plants.</title>
        <authorList>
            <person name="Yamashiro T."/>
            <person name="Shiraishi A."/>
            <person name="Nakayama K."/>
            <person name="Satake H."/>
        </authorList>
    </citation>
    <scope>NUCLEOTIDE SEQUENCE</scope>
</reference>
<protein>
    <submittedName>
        <fullName evidence="3">Uncharacterized protein</fullName>
    </submittedName>
</protein>
<dbReference type="EMBL" id="BQNB010016903">
    <property type="protein sequence ID" value="GJT57100.1"/>
    <property type="molecule type" value="Genomic_DNA"/>
</dbReference>